<proteinExistence type="predicted"/>
<keyword evidence="1" id="KW-0812">Transmembrane</keyword>
<accession>H1Z2H7</accession>
<feature type="transmembrane region" description="Helical" evidence="1">
    <location>
        <begin position="13"/>
        <end position="33"/>
    </location>
</feature>
<dbReference type="EMBL" id="CM001436">
    <property type="protein sequence ID" value="EHQ35503.1"/>
    <property type="molecule type" value="Genomic_DNA"/>
</dbReference>
<keyword evidence="1" id="KW-0472">Membrane</keyword>
<dbReference type="AlphaFoldDB" id="H1Z2H7"/>
<evidence type="ECO:0000256" key="1">
    <source>
        <dbReference type="SAM" id="Phobius"/>
    </source>
</evidence>
<protein>
    <submittedName>
        <fullName evidence="2">Uncharacterized protein</fullName>
    </submittedName>
</protein>
<evidence type="ECO:0000313" key="2">
    <source>
        <dbReference type="EMBL" id="EHQ35503.1"/>
    </source>
</evidence>
<keyword evidence="1" id="KW-1133">Transmembrane helix</keyword>
<dbReference type="STRING" id="937775.Metlim_1397"/>
<gene>
    <name evidence="2" type="ORF">Metlim_1397</name>
</gene>
<organism evidence="2 3">
    <name type="scientific">Methanoplanus limicola DSM 2279</name>
    <dbReference type="NCBI Taxonomy" id="937775"/>
    <lineage>
        <taxon>Archaea</taxon>
        <taxon>Methanobacteriati</taxon>
        <taxon>Methanobacteriota</taxon>
        <taxon>Stenosarchaea group</taxon>
        <taxon>Methanomicrobia</taxon>
        <taxon>Methanomicrobiales</taxon>
        <taxon>Methanomicrobiaceae</taxon>
        <taxon>Methanoplanus</taxon>
    </lineage>
</organism>
<name>H1Z2H7_9EURY</name>
<sequence>MRVGNTVFSADRITPPEAFIFIISIFAVTFAYVA</sequence>
<evidence type="ECO:0000313" key="3">
    <source>
        <dbReference type="Proteomes" id="UP000005741"/>
    </source>
</evidence>
<reference evidence="2 3" key="1">
    <citation type="submission" date="2011-10" db="EMBL/GenBank/DDBJ databases">
        <title>The Improved High-Quality Draft genome of Methanoplanus limicola DSM 2279.</title>
        <authorList>
            <consortium name="US DOE Joint Genome Institute (JGI-PGF)"/>
            <person name="Lucas S."/>
            <person name="Copeland A."/>
            <person name="Lapidus A."/>
            <person name="Glavina del Rio T."/>
            <person name="Dalin E."/>
            <person name="Tice H."/>
            <person name="Bruce D."/>
            <person name="Goodwin L."/>
            <person name="Pitluck S."/>
            <person name="Peters L."/>
            <person name="Mikhailova N."/>
            <person name="Lu M."/>
            <person name="Kyrpides N."/>
            <person name="Mavromatis K."/>
            <person name="Ivanova N."/>
            <person name="Markowitz V."/>
            <person name="Cheng J.-F."/>
            <person name="Hugenholtz P."/>
            <person name="Woyke T."/>
            <person name="Wu D."/>
            <person name="Wirth R."/>
            <person name="Brambilla E.-M."/>
            <person name="Klenk H.-P."/>
            <person name="Eisen J.A."/>
        </authorList>
    </citation>
    <scope>NUCLEOTIDE SEQUENCE [LARGE SCALE GENOMIC DNA]</scope>
    <source>
        <strain evidence="2 3">DSM 2279</strain>
    </source>
</reference>
<dbReference type="HOGENOM" id="CLU_3371353_0_0_2"/>
<dbReference type="InParanoid" id="H1Z2H7"/>
<keyword evidence="3" id="KW-1185">Reference proteome</keyword>
<dbReference type="Proteomes" id="UP000005741">
    <property type="component" value="Chromosome"/>
</dbReference>